<dbReference type="InterPro" id="IPR016068">
    <property type="entry name" value="Translin_N"/>
</dbReference>
<dbReference type="InterPro" id="IPR016069">
    <property type="entry name" value="Translin_C"/>
</dbReference>
<comment type="caution">
    <text evidence="6">The sequence shown here is derived from an EMBL/GenBank/DDBJ whole genome shotgun (WGS) entry which is preliminary data.</text>
</comment>
<name>A0AAD4MG04_9AGAM</name>
<dbReference type="Pfam" id="PF01997">
    <property type="entry name" value="Translin"/>
    <property type="match status" value="1"/>
</dbReference>
<gene>
    <name evidence="6" type="ORF">B0F90DRAFT_1679268</name>
</gene>
<reference evidence="6" key="1">
    <citation type="journal article" date="2022" name="New Phytol.">
        <title>Evolutionary transition to the ectomycorrhizal habit in the genomes of a hyperdiverse lineage of mushroom-forming fungi.</title>
        <authorList>
            <person name="Looney B."/>
            <person name="Miyauchi S."/>
            <person name="Morin E."/>
            <person name="Drula E."/>
            <person name="Courty P.E."/>
            <person name="Kohler A."/>
            <person name="Kuo A."/>
            <person name="LaButti K."/>
            <person name="Pangilinan J."/>
            <person name="Lipzen A."/>
            <person name="Riley R."/>
            <person name="Andreopoulos W."/>
            <person name="He G."/>
            <person name="Johnson J."/>
            <person name="Nolan M."/>
            <person name="Tritt A."/>
            <person name="Barry K.W."/>
            <person name="Grigoriev I.V."/>
            <person name="Nagy L.G."/>
            <person name="Hibbett D."/>
            <person name="Henrissat B."/>
            <person name="Matheny P.B."/>
            <person name="Labbe J."/>
            <person name="Martin F.M."/>
        </authorList>
    </citation>
    <scope>NUCLEOTIDE SEQUENCE</scope>
    <source>
        <strain evidence="6">BPL690</strain>
    </source>
</reference>
<dbReference type="GO" id="GO:0005634">
    <property type="term" value="C:nucleus"/>
    <property type="evidence" value="ECO:0007669"/>
    <property type="project" value="UniProtKB-SubCell"/>
</dbReference>
<dbReference type="AlphaFoldDB" id="A0AAD4MG04"/>
<evidence type="ECO:0000256" key="4">
    <source>
        <dbReference type="ARBA" id="ARBA00022490"/>
    </source>
</evidence>
<evidence type="ECO:0000256" key="2">
    <source>
        <dbReference type="ARBA" id="ARBA00004496"/>
    </source>
</evidence>
<protein>
    <submittedName>
        <fullName evidence="6">Translin</fullName>
    </submittedName>
</protein>
<proteinExistence type="inferred from homology"/>
<keyword evidence="5" id="KW-0539">Nucleus</keyword>
<accession>A0AAD4MG04</accession>
<evidence type="ECO:0000256" key="1">
    <source>
        <dbReference type="ARBA" id="ARBA00004123"/>
    </source>
</evidence>
<evidence type="ECO:0000256" key="3">
    <source>
        <dbReference type="ARBA" id="ARBA00005902"/>
    </source>
</evidence>
<dbReference type="Proteomes" id="UP001203297">
    <property type="component" value="Unassembled WGS sequence"/>
</dbReference>
<dbReference type="CDD" id="cd14820">
    <property type="entry name" value="TRAX"/>
    <property type="match status" value="1"/>
</dbReference>
<comment type="subcellular location">
    <subcellularLocation>
        <location evidence="2">Cytoplasm</location>
    </subcellularLocation>
    <subcellularLocation>
        <location evidence="1">Nucleus</location>
    </subcellularLocation>
</comment>
<organism evidence="6 7">
    <name type="scientific">Multifurca ochricompacta</name>
    <dbReference type="NCBI Taxonomy" id="376703"/>
    <lineage>
        <taxon>Eukaryota</taxon>
        <taxon>Fungi</taxon>
        <taxon>Dikarya</taxon>
        <taxon>Basidiomycota</taxon>
        <taxon>Agaricomycotina</taxon>
        <taxon>Agaricomycetes</taxon>
        <taxon>Russulales</taxon>
        <taxon>Russulaceae</taxon>
        <taxon>Multifurca</taxon>
    </lineage>
</organism>
<evidence type="ECO:0000256" key="5">
    <source>
        <dbReference type="ARBA" id="ARBA00023242"/>
    </source>
</evidence>
<evidence type="ECO:0000313" key="7">
    <source>
        <dbReference type="Proteomes" id="UP001203297"/>
    </source>
</evidence>
<dbReference type="GO" id="GO:0005737">
    <property type="term" value="C:cytoplasm"/>
    <property type="evidence" value="ECO:0007669"/>
    <property type="project" value="UniProtKB-SubCell"/>
</dbReference>
<evidence type="ECO:0000313" key="6">
    <source>
        <dbReference type="EMBL" id="KAI0308002.1"/>
    </source>
</evidence>
<dbReference type="PANTHER" id="PTHR10741">
    <property type="entry name" value="TRANSLIN AND TRANSLIN ASSOCIATED PROTEIN X"/>
    <property type="match status" value="1"/>
</dbReference>
<keyword evidence="7" id="KW-1185">Reference proteome</keyword>
<dbReference type="InterPro" id="IPR036081">
    <property type="entry name" value="Translin_sf"/>
</dbReference>
<dbReference type="EMBL" id="WTXG01000001">
    <property type="protein sequence ID" value="KAI0308002.1"/>
    <property type="molecule type" value="Genomic_DNA"/>
</dbReference>
<sequence length="168" mass="18619">MLSDITHELGGCQFWRYAHNISSGLQEYIEAFSFVNYIESGGLVSYEQVQTNLCDGNGQPLFPLPSSDYVLGLCDLTGELMRFAISSISKPVGRMKASQISLIVRGCKAGRACSVLTYQVKSSKSLLDFETLTPYIYELHKKQAVTGQSLRKIEEGRLVLHTNLVGVF</sequence>
<comment type="similarity">
    <text evidence="3">Belongs to the translin family.</text>
</comment>
<dbReference type="Gene3D" id="1.20.58.200">
    <property type="entry name" value="Translin, domain 2"/>
    <property type="match status" value="1"/>
</dbReference>
<dbReference type="GO" id="GO:0043565">
    <property type="term" value="F:sequence-specific DNA binding"/>
    <property type="evidence" value="ECO:0007669"/>
    <property type="project" value="InterPro"/>
</dbReference>
<dbReference type="Gene3D" id="1.20.58.190">
    <property type="entry name" value="Translin, domain 1"/>
    <property type="match status" value="1"/>
</dbReference>
<dbReference type="InterPro" id="IPR002848">
    <property type="entry name" value="Translin_fam"/>
</dbReference>
<keyword evidence="4" id="KW-0963">Cytoplasm</keyword>
<dbReference type="SUPFAM" id="SSF74784">
    <property type="entry name" value="Translin"/>
    <property type="match status" value="1"/>
</dbReference>